<organism>
    <name type="scientific">Branchiostoma floridae</name>
    <name type="common">Florida lancelet</name>
    <name type="synonym">Amphioxus</name>
    <dbReference type="NCBI Taxonomy" id="7739"/>
    <lineage>
        <taxon>Eukaryota</taxon>
        <taxon>Metazoa</taxon>
        <taxon>Chordata</taxon>
        <taxon>Cephalochordata</taxon>
        <taxon>Leptocardii</taxon>
        <taxon>Amphioxiformes</taxon>
        <taxon>Branchiostomatidae</taxon>
        <taxon>Branchiostoma</taxon>
    </lineage>
</organism>
<gene>
    <name evidence="2" type="ORF">BRAFLDRAFT_79875</name>
</gene>
<dbReference type="InParanoid" id="C3YXZ8"/>
<accession>C3YXZ8</accession>
<dbReference type="EMBL" id="GG666563">
    <property type="protein sequence ID" value="EEN54957.1"/>
    <property type="molecule type" value="Genomic_DNA"/>
</dbReference>
<evidence type="ECO:0000256" key="1">
    <source>
        <dbReference type="SAM" id="MobiDB-lite"/>
    </source>
</evidence>
<dbReference type="AlphaFoldDB" id="C3YXZ8"/>
<protein>
    <submittedName>
        <fullName evidence="2">Uncharacterized protein</fullName>
    </submittedName>
</protein>
<feature type="region of interest" description="Disordered" evidence="1">
    <location>
        <begin position="54"/>
        <end position="91"/>
    </location>
</feature>
<evidence type="ECO:0000313" key="2">
    <source>
        <dbReference type="EMBL" id="EEN54957.1"/>
    </source>
</evidence>
<name>C3YXZ8_BRAFL</name>
<sequence length="142" mass="15577">MPEFWPKHPKKAAFVVERSVALTRRHRCDHPTSLVPPCGECECLNDIPSAQPSAASGAIAVQSQTQESMDESHDSPLVHPPPPPENSCQDQKETHRTCCCAQATRSDRVEGHSRQTSRNLYRVVSSTINLYKSLAGAGHGHL</sequence>
<reference evidence="2" key="1">
    <citation type="journal article" date="2008" name="Nature">
        <title>The amphioxus genome and the evolution of the chordate karyotype.</title>
        <authorList>
            <consortium name="US DOE Joint Genome Institute (JGI-PGF)"/>
            <person name="Putnam N.H."/>
            <person name="Butts T."/>
            <person name="Ferrier D.E.K."/>
            <person name="Furlong R.F."/>
            <person name="Hellsten U."/>
            <person name="Kawashima T."/>
            <person name="Robinson-Rechavi M."/>
            <person name="Shoguchi E."/>
            <person name="Terry A."/>
            <person name="Yu J.-K."/>
            <person name="Benito-Gutierrez E.L."/>
            <person name="Dubchak I."/>
            <person name="Garcia-Fernandez J."/>
            <person name="Gibson-Brown J.J."/>
            <person name="Grigoriev I.V."/>
            <person name="Horton A.C."/>
            <person name="de Jong P.J."/>
            <person name="Jurka J."/>
            <person name="Kapitonov V.V."/>
            <person name="Kohara Y."/>
            <person name="Kuroki Y."/>
            <person name="Lindquist E."/>
            <person name="Lucas S."/>
            <person name="Osoegawa K."/>
            <person name="Pennacchio L.A."/>
            <person name="Salamov A.A."/>
            <person name="Satou Y."/>
            <person name="Sauka-Spengler T."/>
            <person name="Schmutz J."/>
            <person name="Shin-I T."/>
            <person name="Toyoda A."/>
            <person name="Bronner-Fraser M."/>
            <person name="Fujiyama A."/>
            <person name="Holland L.Z."/>
            <person name="Holland P.W.H."/>
            <person name="Satoh N."/>
            <person name="Rokhsar D.S."/>
        </authorList>
    </citation>
    <scope>NUCLEOTIDE SEQUENCE [LARGE SCALE GENOMIC DNA]</scope>
    <source>
        <strain evidence="2">S238N-H82</strain>
        <tissue evidence="2">Testes</tissue>
    </source>
</reference>
<proteinExistence type="predicted"/>